<evidence type="ECO:0000313" key="2">
    <source>
        <dbReference type="Proteomes" id="UP000366872"/>
    </source>
</evidence>
<reference evidence="1 2" key="1">
    <citation type="submission" date="2019-04" db="EMBL/GenBank/DDBJ databases">
        <authorList>
            <person name="Van Vliet M D."/>
        </authorList>
    </citation>
    <scope>NUCLEOTIDE SEQUENCE [LARGE SCALE GENOMIC DNA]</scope>
    <source>
        <strain evidence="1 2">F1</strain>
    </source>
</reference>
<evidence type="ECO:0008006" key="3">
    <source>
        <dbReference type="Google" id="ProtNLM"/>
    </source>
</evidence>
<proteinExistence type="predicted"/>
<dbReference type="NCBIfam" id="NF047593">
    <property type="entry name" value="IS66_ISAeme5_TnpA"/>
    <property type="match status" value="1"/>
</dbReference>
<accession>A0A6C2TX80</accession>
<dbReference type="AlphaFoldDB" id="A0A6C2TX80"/>
<evidence type="ECO:0000313" key="1">
    <source>
        <dbReference type="EMBL" id="VGO11916.1"/>
    </source>
</evidence>
<name>A0A6C2TX80_PONDE</name>
<organism evidence="1 2">
    <name type="scientific">Pontiella desulfatans</name>
    <dbReference type="NCBI Taxonomy" id="2750659"/>
    <lineage>
        <taxon>Bacteria</taxon>
        <taxon>Pseudomonadati</taxon>
        <taxon>Kiritimatiellota</taxon>
        <taxon>Kiritimatiellia</taxon>
        <taxon>Kiritimatiellales</taxon>
        <taxon>Pontiellaceae</taxon>
        <taxon>Pontiella</taxon>
    </lineage>
</organism>
<protein>
    <recommendedName>
        <fullName evidence="3">IS66 family insertion sequence element accessory protein TnpB</fullName>
    </recommendedName>
</protein>
<keyword evidence="2" id="KW-1185">Reference proteome</keyword>
<dbReference type="Proteomes" id="UP000366872">
    <property type="component" value="Unassembled WGS sequence"/>
</dbReference>
<gene>
    <name evidence="1" type="ORF">PDESU_00464</name>
</gene>
<dbReference type="EMBL" id="CAAHFG010000001">
    <property type="protein sequence ID" value="VGO11916.1"/>
    <property type="molecule type" value="Genomic_DNA"/>
</dbReference>
<dbReference type="RefSeq" id="WP_136077626.1">
    <property type="nucleotide sequence ID" value="NZ_CAAHFG010000001.1"/>
</dbReference>
<sequence>MNDSIPPTELTILKADTAGRVRTPIEQRNALLDAFEQSGMSGAAFAKLHGIKYPTFAYWRKRREEARNEDDARSGPFFEEIEIQRAAAGPGGLGIELPGGARLVIDRADQFPMVAALLKYLEHSC</sequence>